<keyword evidence="3" id="KW-1185">Reference proteome</keyword>
<dbReference type="PANTHER" id="PTHR45662:SF10">
    <property type="entry name" value="PHOSPHOINOSITIDE PHOSPHATASE SAC8"/>
    <property type="match status" value="1"/>
</dbReference>
<dbReference type="GO" id="GO:0046856">
    <property type="term" value="P:phosphatidylinositol dephosphorylation"/>
    <property type="evidence" value="ECO:0007669"/>
    <property type="project" value="TreeGrafter"/>
</dbReference>
<evidence type="ECO:0000313" key="3">
    <source>
        <dbReference type="Proteomes" id="UP000290289"/>
    </source>
</evidence>
<reference evidence="2 3" key="1">
    <citation type="submission" date="2018-10" db="EMBL/GenBank/DDBJ databases">
        <title>A high-quality apple genome assembly.</title>
        <authorList>
            <person name="Hu J."/>
        </authorList>
    </citation>
    <scope>NUCLEOTIDE SEQUENCE [LARGE SCALE GENOMIC DNA]</scope>
    <source>
        <strain evidence="3">cv. HFTH1</strain>
        <tissue evidence="2">Young leaf</tissue>
    </source>
</reference>
<name>A0A498K693_MALDO</name>
<sequence>MDGGGSCSGGYFKLYEELELQEFQDPSRLRMKDSPSIAATASLSRSTAILLLLLQVLLKPRRYTEWRERSDCLQAYFMALLNTVQSTPGLYLSYETDITLNFQRRCKLVEGWMAKPIWKQADPRFVWNRNSRVHLVIEVA</sequence>
<dbReference type="AlphaFoldDB" id="A0A498K693"/>
<proteinExistence type="predicted"/>
<evidence type="ECO:0000259" key="1">
    <source>
        <dbReference type="PROSITE" id="PS50275"/>
    </source>
</evidence>
<evidence type="ECO:0000313" key="2">
    <source>
        <dbReference type="EMBL" id="RXI01435.1"/>
    </source>
</evidence>
<feature type="domain" description="SAC" evidence="1">
    <location>
        <begin position="81"/>
        <end position="129"/>
    </location>
</feature>
<dbReference type="Proteomes" id="UP000290289">
    <property type="component" value="Chromosome 4"/>
</dbReference>
<dbReference type="GO" id="GO:0043812">
    <property type="term" value="F:phosphatidylinositol-4-phosphate phosphatase activity"/>
    <property type="evidence" value="ECO:0007669"/>
    <property type="project" value="TreeGrafter"/>
</dbReference>
<dbReference type="EMBL" id="RDQH01000330">
    <property type="protein sequence ID" value="RXI01435.1"/>
    <property type="molecule type" value="Genomic_DNA"/>
</dbReference>
<protein>
    <recommendedName>
        <fullName evidence="1">SAC domain-containing protein</fullName>
    </recommendedName>
</protein>
<dbReference type="GO" id="GO:0005783">
    <property type="term" value="C:endoplasmic reticulum"/>
    <property type="evidence" value="ECO:0007669"/>
    <property type="project" value="TreeGrafter"/>
</dbReference>
<dbReference type="InterPro" id="IPR002013">
    <property type="entry name" value="SAC_dom"/>
</dbReference>
<accession>A0A498K693</accession>
<comment type="caution">
    <text evidence="2">The sequence shown here is derived from an EMBL/GenBank/DDBJ whole genome shotgun (WGS) entry which is preliminary data.</text>
</comment>
<organism evidence="2 3">
    <name type="scientific">Malus domestica</name>
    <name type="common">Apple</name>
    <name type="synonym">Pyrus malus</name>
    <dbReference type="NCBI Taxonomy" id="3750"/>
    <lineage>
        <taxon>Eukaryota</taxon>
        <taxon>Viridiplantae</taxon>
        <taxon>Streptophyta</taxon>
        <taxon>Embryophyta</taxon>
        <taxon>Tracheophyta</taxon>
        <taxon>Spermatophyta</taxon>
        <taxon>Magnoliopsida</taxon>
        <taxon>eudicotyledons</taxon>
        <taxon>Gunneridae</taxon>
        <taxon>Pentapetalae</taxon>
        <taxon>rosids</taxon>
        <taxon>fabids</taxon>
        <taxon>Rosales</taxon>
        <taxon>Rosaceae</taxon>
        <taxon>Amygdaloideae</taxon>
        <taxon>Maleae</taxon>
        <taxon>Malus</taxon>
    </lineage>
</organism>
<dbReference type="PROSITE" id="PS50275">
    <property type="entry name" value="SAC"/>
    <property type="match status" value="1"/>
</dbReference>
<gene>
    <name evidence="2" type="ORF">DVH24_014784</name>
</gene>
<dbReference type="STRING" id="3750.A0A498K693"/>
<dbReference type="PANTHER" id="PTHR45662">
    <property type="entry name" value="PHOSPHATIDYLINOSITIDE PHOSPHATASE SAC1"/>
    <property type="match status" value="1"/>
</dbReference>
<dbReference type="Pfam" id="PF02383">
    <property type="entry name" value="Syja_N"/>
    <property type="match status" value="1"/>
</dbReference>